<reference evidence="2" key="1">
    <citation type="submission" date="2023-03" db="EMBL/GenBank/DDBJ databases">
        <title>Massive genome expansion in bonnet fungi (Mycena s.s.) driven by repeated elements and novel gene families across ecological guilds.</title>
        <authorList>
            <consortium name="Lawrence Berkeley National Laboratory"/>
            <person name="Harder C.B."/>
            <person name="Miyauchi S."/>
            <person name="Viragh M."/>
            <person name="Kuo A."/>
            <person name="Thoen E."/>
            <person name="Andreopoulos B."/>
            <person name="Lu D."/>
            <person name="Skrede I."/>
            <person name="Drula E."/>
            <person name="Henrissat B."/>
            <person name="Morin E."/>
            <person name="Kohler A."/>
            <person name="Barry K."/>
            <person name="LaButti K."/>
            <person name="Morin E."/>
            <person name="Salamov A."/>
            <person name="Lipzen A."/>
            <person name="Mereny Z."/>
            <person name="Hegedus B."/>
            <person name="Baldrian P."/>
            <person name="Stursova M."/>
            <person name="Weitz H."/>
            <person name="Taylor A."/>
            <person name="Grigoriev I.V."/>
            <person name="Nagy L.G."/>
            <person name="Martin F."/>
            <person name="Kauserud H."/>
        </authorList>
    </citation>
    <scope>NUCLEOTIDE SEQUENCE</scope>
    <source>
        <strain evidence="2">CBHHK067</strain>
    </source>
</reference>
<dbReference type="Proteomes" id="UP001221757">
    <property type="component" value="Unassembled WGS sequence"/>
</dbReference>
<feature type="compositionally biased region" description="Low complexity" evidence="1">
    <location>
        <begin position="1"/>
        <end position="16"/>
    </location>
</feature>
<keyword evidence="3" id="KW-1185">Reference proteome</keyword>
<organism evidence="2 3">
    <name type="scientific">Mycena rosella</name>
    <name type="common">Pink bonnet</name>
    <name type="synonym">Agaricus rosellus</name>
    <dbReference type="NCBI Taxonomy" id="1033263"/>
    <lineage>
        <taxon>Eukaryota</taxon>
        <taxon>Fungi</taxon>
        <taxon>Dikarya</taxon>
        <taxon>Basidiomycota</taxon>
        <taxon>Agaricomycotina</taxon>
        <taxon>Agaricomycetes</taxon>
        <taxon>Agaricomycetidae</taxon>
        <taxon>Agaricales</taxon>
        <taxon>Marasmiineae</taxon>
        <taxon>Mycenaceae</taxon>
        <taxon>Mycena</taxon>
    </lineage>
</organism>
<evidence type="ECO:0000313" key="3">
    <source>
        <dbReference type="Proteomes" id="UP001221757"/>
    </source>
</evidence>
<feature type="region of interest" description="Disordered" evidence="1">
    <location>
        <begin position="1"/>
        <end position="20"/>
    </location>
</feature>
<evidence type="ECO:0000256" key="1">
    <source>
        <dbReference type="SAM" id="MobiDB-lite"/>
    </source>
</evidence>
<dbReference type="EMBL" id="JARKIE010000237">
    <property type="protein sequence ID" value="KAJ7662908.1"/>
    <property type="molecule type" value="Genomic_DNA"/>
</dbReference>
<gene>
    <name evidence="2" type="ORF">B0H17DRAFT_1211814</name>
</gene>
<comment type="caution">
    <text evidence="2">The sequence shown here is derived from an EMBL/GenBank/DDBJ whole genome shotgun (WGS) entry which is preliminary data.</text>
</comment>
<accession>A0AAD7CUF4</accession>
<dbReference type="AlphaFoldDB" id="A0AAD7CUF4"/>
<protein>
    <submittedName>
        <fullName evidence="2">Uncharacterized protein</fullName>
    </submittedName>
</protein>
<proteinExistence type="predicted"/>
<evidence type="ECO:0000313" key="2">
    <source>
        <dbReference type="EMBL" id="KAJ7662908.1"/>
    </source>
</evidence>
<name>A0AAD7CUF4_MYCRO</name>
<sequence>MTHPSGSLAASSSSNAVTQNGTHLHCANGVGLWSLAQAPGRQGADVLMKNSTLNWTGDPAAAWYEDVWRAPIWTVTEVRVPVARVPAITKTRINSA</sequence>